<feature type="transmembrane region" description="Helical" evidence="6">
    <location>
        <begin position="818"/>
        <end position="839"/>
    </location>
</feature>
<reference evidence="9 10" key="1">
    <citation type="journal article" date="2018" name="Plant J.">
        <title>Genome sequences of Chlorella sorokiniana UTEX 1602 and Micractinium conductrix SAG 241.80: implications to maltose excretion by a green alga.</title>
        <authorList>
            <person name="Arriola M.B."/>
            <person name="Velmurugan N."/>
            <person name="Zhang Y."/>
            <person name="Plunkett M.H."/>
            <person name="Hondzo H."/>
            <person name="Barney B.M."/>
        </authorList>
    </citation>
    <scope>NUCLEOTIDE SEQUENCE [LARGE SCALE GENOMIC DNA]</scope>
    <source>
        <strain evidence="10">UTEX 1602</strain>
    </source>
</reference>
<evidence type="ECO:0000313" key="9">
    <source>
        <dbReference type="EMBL" id="PRW32568.1"/>
    </source>
</evidence>
<evidence type="ECO:0000259" key="7">
    <source>
        <dbReference type="Pfam" id="PF04129"/>
    </source>
</evidence>
<keyword evidence="6" id="KW-0812">Transmembrane</keyword>
<evidence type="ECO:0000256" key="4">
    <source>
        <dbReference type="ARBA" id="ARBA00022927"/>
    </source>
</evidence>
<evidence type="ECO:0000259" key="8">
    <source>
        <dbReference type="Pfam" id="PF20655"/>
    </source>
</evidence>
<protein>
    <submittedName>
        <fullName evidence="9">Vacuolar sorting-associated 52 A isoform B</fullName>
    </submittedName>
</protein>
<feature type="transmembrane region" description="Helical" evidence="6">
    <location>
        <begin position="860"/>
        <end position="878"/>
    </location>
</feature>
<evidence type="ECO:0000256" key="1">
    <source>
        <dbReference type="ARBA" id="ARBA00004601"/>
    </source>
</evidence>
<gene>
    <name evidence="9" type="ORF">C2E21_8279</name>
</gene>
<evidence type="ECO:0000256" key="5">
    <source>
        <dbReference type="ARBA" id="ARBA00023034"/>
    </source>
</evidence>
<dbReference type="GO" id="GO:0005829">
    <property type="term" value="C:cytosol"/>
    <property type="evidence" value="ECO:0007669"/>
    <property type="project" value="GOC"/>
</dbReference>
<keyword evidence="4" id="KW-0653">Protein transport</keyword>
<feature type="transmembrane region" description="Helical" evidence="6">
    <location>
        <begin position="884"/>
        <end position="902"/>
    </location>
</feature>
<dbReference type="GO" id="GO:0006896">
    <property type="term" value="P:Golgi to vacuole transport"/>
    <property type="evidence" value="ECO:0007669"/>
    <property type="project" value="TreeGrafter"/>
</dbReference>
<proteinExistence type="inferred from homology"/>
<organism evidence="9 10">
    <name type="scientific">Chlorella sorokiniana</name>
    <name type="common">Freshwater green alga</name>
    <dbReference type="NCBI Taxonomy" id="3076"/>
    <lineage>
        <taxon>Eukaryota</taxon>
        <taxon>Viridiplantae</taxon>
        <taxon>Chlorophyta</taxon>
        <taxon>core chlorophytes</taxon>
        <taxon>Trebouxiophyceae</taxon>
        <taxon>Chlorellales</taxon>
        <taxon>Chlorellaceae</taxon>
        <taxon>Chlorella clade</taxon>
        <taxon>Chlorella</taxon>
    </lineage>
</organism>
<feature type="transmembrane region" description="Helical" evidence="6">
    <location>
        <begin position="795"/>
        <end position="812"/>
    </location>
</feature>
<feature type="domain" description="Vps52 C-terminal" evidence="8">
    <location>
        <begin position="284"/>
        <end position="580"/>
    </location>
</feature>
<dbReference type="Pfam" id="PF04129">
    <property type="entry name" value="Vps52_CC"/>
    <property type="match status" value="1"/>
</dbReference>
<dbReference type="OrthoDB" id="19482at2759"/>
<sequence>MAAQVAAAGAALRLPLSSEDEAAADGGPLGLLDLTTREVSLAGLEKEIEACGESEVLRAILDQGVDPREYSRQYEAKLRQAEVASIQDYIAESDSLAALHSQIKECDGILVQMEDMLGRFQSDLGNISSEIRSLQEQSTSMSVRLKNRRTVQERLEAFIEHVSIPPPLIFGIVQGEMGEAFLGHLEDLAKKLDYVAGDDTARFSAAFRDVAPELERLKVKAVQRCRDHLMERIYDMRKPKTNLQIKQSVLLRYRYMAAFLKQHAPNIYAEVRGAYVDKVGAKMLDLFRTYWAAMERLEEIVVTSTDSLGAPEAAAGGMGLGAFFARQPTAGGSSSRAEVYALKDRAGVLAQLEAPPLVLHVAESEHKKFTFEVLFRSLHRLLMDTAAHEYLFCQEMWGEEGAYRDLFAPILAFIEASLAAALQEQYDPLAVMLMIRINRENTLAMARKRNPALDGHFDRMNLLLWPRLKALFDLQLASITALFDLQLASIKALHPTQVTVDPQPRLHILTERYAHLTASMLLLHADFLDGPLDTNIERLRYAVMNLLLHISRQYPQKGRGTVFLVTNFAFGVAVLKEAHARGLPATPGTLSTGAETTSGLGTAGLALLKEFEDSLARCTGLYCDDQLGRVAGTLVAFVKRGEAAAAGVPDGAEVPGFSPAEAAPVAADFSARWQHMVETINREVGKDFGNTPAGRTVLQAAFTQLLLYYNRFLELCKRQGAAGLGVAQQSRHPALWAQLQPAWLAQRCPEQTLQLGSLAIRNAELLPWQLAGVAVAAAAAALLKGHRFTYLRHSLLFFALMNLSSILCHALADRASPLWQAALLADVVCTGASSLCLLLSQLVPPPATAAASQAAARRCWAVFAALLAAAAGNLRFQLPWVPEAIYLGTTALAATVTSHRLAAQWRAGSRPGQLPLLLLAASALSLIGLCLPLDPLLCPLGGPWLGTVPLLFLGSDLGFVAVAALEAAGTTNAAAALRRKAD</sequence>
<dbReference type="GO" id="GO:0015031">
    <property type="term" value="P:protein transport"/>
    <property type="evidence" value="ECO:0007669"/>
    <property type="project" value="UniProtKB-KW"/>
</dbReference>
<dbReference type="GO" id="GO:0042147">
    <property type="term" value="P:retrograde transport, endosome to Golgi"/>
    <property type="evidence" value="ECO:0007669"/>
    <property type="project" value="TreeGrafter"/>
</dbReference>
<accession>A0A2P6TF18</accession>
<dbReference type="GO" id="GO:0000938">
    <property type="term" value="C:GARP complex"/>
    <property type="evidence" value="ECO:0007669"/>
    <property type="project" value="TreeGrafter"/>
</dbReference>
<dbReference type="Pfam" id="PF20655">
    <property type="entry name" value="Vps52_C"/>
    <property type="match status" value="1"/>
</dbReference>
<feature type="transmembrane region" description="Helical" evidence="6">
    <location>
        <begin position="765"/>
        <end position="783"/>
    </location>
</feature>
<keyword evidence="10" id="KW-1185">Reference proteome</keyword>
<dbReference type="AlphaFoldDB" id="A0A2P6TF18"/>
<dbReference type="InterPro" id="IPR048361">
    <property type="entry name" value="Vps52_C"/>
</dbReference>
<dbReference type="EMBL" id="LHPG02000019">
    <property type="protein sequence ID" value="PRW32568.1"/>
    <property type="molecule type" value="Genomic_DNA"/>
</dbReference>
<comment type="subcellular location">
    <subcellularLocation>
        <location evidence="1">Golgi apparatus</location>
        <location evidence="1">trans-Golgi network</location>
    </subcellularLocation>
</comment>
<comment type="caution">
    <text evidence="9">The sequence shown here is derived from an EMBL/GenBank/DDBJ whole genome shotgun (WGS) entry which is preliminary data.</text>
</comment>
<dbReference type="GO" id="GO:0032456">
    <property type="term" value="P:endocytic recycling"/>
    <property type="evidence" value="ECO:0007669"/>
    <property type="project" value="TreeGrafter"/>
</dbReference>
<dbReference type="PANTHER" id="PTHR14190">
    <property type="entry name" value="SUPPRESSOR OF ACTIN MUTATIONS 2/VACUOLAR PROTEIN SORTING 52"/>
    <property type="match status" value="1"/>
</dbReference>
<evidence type="ECO:0000256" key="6">
    <source>
        <dbReference type="SAM" id="Phobius"/>
    </source>
</evidence>
<evidence type="ECO:0000256" key="2">
    <source>
        <dbReference type="ARBA" id="ARBA00008180"/>
    </source>
</evidence>
<evidence type="ECO:0000313" key="10">
    <source>
        <dbReference type="Proteomes" id="UP000239899"/>
    </source>
</evidence>
<dbReference type="PANTHER" id="PTHR14190:SF7">
    <property type="entry name" value="VACUOLAR PROTEIN SORTING-ASSOCIATED PROTEIN 52 HOMOLOG"/>
    <property type="match status" value="1"/>
</dbReference>
<dbReference type="InterPro" id="IPR048319">
    <property type="entry name" value="Vps52_CC"/>
</dbReference>
<dbReference type="GO" id="GO:0019905">
    <property type="term" value="F:syntaxin binding"/>
    <property type="evidence" value="ECO:0007669"/>
    <property type="project" value="TreeGrafter"/>
</dbReference>
<dbReference type="InterPro" id="IPR007258">
    <property type="entry name" value="Vps52"/>
</dbReference>
<keyword evidence="3" id="KW-0813">Transport</keyword>
<feature type="transmembrane region" description="Helical" evidence="6">
    <location>
        <begin position="914"/>
        <end position="937"/>
    </location>
</feature>
<keyword evidence="6" id="KW-1133">Transmembrane helix</keyword>
<evidence type="ECO:0000256" key="3">
    <source>
        <dbReference type="ARBA" id="ARBA00022448"/>
    </source>
</evidence>
<keyword evidence="5" id="KW-0333">Golgi apparatus</keyword>
<dbReference type="Proteomes" id="UP000239899">
    <property type="component" value="Unassembled WGS sequence"/>
</dbReference>
<comment type="similarity">
    <text evidence="2">Belongs to the VPS52 family.</text>
</comment>
<feature type="domain" description="Vps52 coiled-coil" evidence="7">
    <location>
        <begin position="88"/>
        <end position="260"/>
    </location>
</feature>
<name>A0A2P6TF18_CHLSO</name>
<keyword evidence="6" id="KW-0472">Membrane</keyword>
<dbReference type="STRING" id="3076.A0A2P6TF18"/>